<accession>A0AAQ1P0H4</accession>
<organism evidence="1 2">
    <name type="scientific">Leptospira interrogans serovar Manilae</name>
    <dbReference type="NCBI Taxonomy" id="214675"/>
    <lineage>
        <taxon>Bacteria</taxon>
        <taxon>Pseudomonadati</taxon>
        <taxon>Spirochaetota</taxon>
        <taxon>Spirochaetia</taxon>
        <taxon>Leptospirales</taxon>
        <taxon>Leptospiraceae</taxon>
        <taxon>Leptospira</taxon>
    </lineage>
</organism>
<comment type="caution">
    <text evidence="1">The sequence shown here is derived from an EMBL/GenBank/DDBJ whole genome shotgun (WGS) entry which is preliminary data.</text>
</comment>
<reference evidence="1 2" key="1">
    <citation type="submission" date="2017-11" db="EMBL/GenBank/DDBJ databases">
        <authorList>
            <person name="Lechat P."/>
        </authorList>
    </citation>
    <scope>NUCLEOTIDE SEQUENCE [LARGE SCALE GENOMIC DNA]</scope>
    <source>
        <strain evidence="1">L495</strain>
    </source>
</reference>
<gene>
    <name evidence="1" type="ORF">LMANV2_290035</name>
</gene>
<proteinExistence type="predicted"/>
<name>A0AAQ1P0H4_LEPIR</name>
<evidence type="ECO:0000313" key="2">
    <source>
        <dbReference type="Proteomes" id="UP000234460"/>
    </source>
</evidence>
<protein>
    <submittedName>
        <fullName evidence="1">Uncharacterized protein</fullName>
    </submittedName>
</protein>
<evidence type="ECO:0000313" key="1">
    <source>
        <dbReference type="EMBL" id="SOR61367.1"/>
    </source>
</evidence>
<dbReference type="Proteomes" id="UP000234460">
    <property type="component" value="Chromosome LMANV2"/>
</dbReference>
<dbReference type="AlphaFoldDB" id="A0AAQ1P0H4"/>
<dbReference type="EMBL" id="OEJX01000022">
    <property type="protein sequence ID" value="SOR61367.1"/>
    <property type="molecule type" value="Genomic_DNA"/>
</dbReference>
<sequence length="88" mass="10367">MYEFPHFCETKASRFYWRSETQRLASIGARRIQDRFLDLIDSILLSWKNSITRKALQKNEKNADSKKGKQNVCFSKSQSNNFLKCSIN</sequence>